<dbReference type="PROSITE" id="PS00600">
    <property type="entry name" value="AA_TRANSFER_CLASS_3"/>
    <property type="match status" value="1"/>
</dbReference>
<dbReference type="InterPro" id="IPR005814">
    <property type="entry name" value="Aminotrans_3"/>
</dbReference>
<evidence type="ECO:0000256" key="9">
    <source>
        <dbReference type="ARBA" id="ARBA00022898"/>
    </source>
</evidence>
<evidence type="ECO:0000256" key="6">
    <source>
        <dbReference type="ARBA" id="ARBA00012912"/>
    </source>
</evidence>
<dbReference type="NCBIfam" id="NF004426">
    <property type="entry name" value="PRK05769.1"/>
    <property type="match status" value="1"/>
</dbReference>
<comment type="caution">
    <text evidence="17">The sequence shown here is derived from an EMBL/GenBank/DDBJ whole genome shotgun (WGS) entry which is preliminary data.</text>
</comment>
<dbReference type="PANTHER" id="PTHR11986:SF58">
    <property type="entry name" value="LEUCINE_METHIONINE RACEMASE"/>
    <property type="match status" value="1"/>
</dbReference>
<dbReference type="EC" id="2.6.1.22" evidence="5"/>
<evidence type="ECO:0000256" key="10">
    <source>
        <dbReference type="ARBA" id="ARBA00029760"/>
    </source>
</evidence>
<dbReference type="InterPro" id="IPR015424">
    <property type="entry name" value="PyrdxlP-dep_Trfase"/>
</dbReference>
<evidence type="ECO:0000256" key="8">
    <source>
        <dbReference type="ARBA" id="ARBA00022679"/>
    </source>
</evidence>
<evidence type="ECO:0000256" key="1">
    <source>
        <dbReference type="ARBA" id="ARBA00001750"/>
    </source>
</evidence>
<dbReference type="InterPro" id="IPR015421">
    <property type="entry name" value="PyrdxlP-dep_Trfase_major"/>
</dbReference>
<dbReference type="GO" id="GO:0034386">
    <property type="term" value="F:4-aminobutyrate:2-oxoglutarate transaminase activity"/>
    <property type="evidence" value="ECO:0007669"/>
    <property type="project" value="UniProtKB-EC"/>
</dbReference>
<dbReference type="Gene3D" id="3.40.640.10">
    <property type="entry name" value="Type I PLP-dependent aspartate aminotransferase-like (Major domain)"/>
    <property type="match status" value="1"/>
</dbReference>
<comment type="pathway">
    <text evidence="3">Amino-acid degradation; 4-aminobutanoate degradation.</text>
</comment>
<sequence length="450" mass="49474">MLATHLTRTIPRLNTPGPKARAILERDRAVVSRAYGRVADFVMSHGLGSQVWDVDGNRYLDFMSGIAVNATGHSHPRVVRAIQEQAEKFLHISSDYYHESWVRLSERLNEIAPFAEPSSVFLGNSGTEAVEGAIKLARYHTGRPYFLGFIGGFHGRTLGSLGFTASKITQRRGFLPQREVIHVPYPYEYRPLLAMQPGEADYGETVVNYIERVVFKNLVAPDEVAAVLVEPIQGEGGYVVPPASFFPRLRELCDRHGILLIVDEVQSGMGRTGKWWAIEHWGVEPDIVCTAKGIASGVPLGGFIARQSIATWPTGAHGNTYGGNPLAMVAALATMEVLENGGIQNAAEQGAYMLSRLNEMAARHPSIGDVRGKGLMIGVEFVQDKATRMPNARLRDRIVELAFEHGLLIMGCGVSTMRIIPPLIITRPEVDEGLEIFEYAVTRAEEELMG</sequence>
<dbReference type="InterPro" id="IPR050103">
    <property type="entry name" value="Class-III_PLP-dep_AT"/>
</dbReference>
<evidence type="ECO:0000256" key="3">
    <source>
        <dbReference type="ARBA" id="ARBA00005176"/>
    </source>
</evidence>
<evidence type="ECO:0000256" key="5">
    <source>
        <dbReference type="ARBA" id="ARBA00012876"/>
    </source>
</evidence>
<dbReference type="GO" id="GO:0042802">
    <property type="term" value="F:identical protein binding"/>
    <property type="evidence" value="ECO:0007669"/>
    <property type="project" value="TreeGrafter"/>
</dbReference>
<name>A0A7C1J988_9CHLR</name>
<evidence type="ECO:0000256" key="15">
    <source>
        <dbReference type="ARBA" id="ARBA00050054"/>
    </source>
</evidence>
<protein>
    <recommendedName>
        <fullName evidence="12">(S)-3-amino-2-methylpropionate transaminase</fullName>
        <ecNumber evidence="6">2.6.1.19</ecNumber>
        <ecNumber evidence="5">2.6.1.22</ecNumber>
    </recommendedName>
    <alternativeName>
        <fullName evidence="13">GABA aminotransferase</fullName>
    </alternativeName>
    <alternativeName>
        <fullName evidence="11">Gamma-amino-N-butyrate transaminase</fullName>
    </alternativeName>
    <alternativeName>
        <fullName evidence="15">Glutamate:succinic semialdehyde transaminase</fullName>
    </alternativeName>
    <alternativeName>
        <fullName evidence="10">L-AIBAT</fullName>
    </alternativeName>
</protein>
<evidence type="ECO:0000256" key="11">
    <source>
        <dbReference type="ARBA" id="ARBA00030204"/>
    </source>
</evidence>
<dbReference type="SUPFAM" id="SSF53383">
    <property type="entry name" value="PLP-dependent transferases"/>
    <property type="match status" value="1"/>
</dbReference>
<dbReference type="GO" id="GO:0030170">
    <property type="term" value="F:pyridoxal phosphate binding"/>
    <property type="evidence" value="ECO:0007669"/>
    <property type="project" value="InterPro"/>
</dbReference>
<dbReference type="EMBL" id="DSMG01000044">
    <property type="protein sequence ID" value="HDX30623.1"/>
    <property type="molecule type" value="Genomic_DNA"/>
</dbReference>
<evidence type="ECO:0000256" key="12">
    <source>
        <dbReference type="ARBA" id="ARBA00030857"/>
    </source>
</evidence>
<comment type="catalytic activity">
    <reaction evidence="1">
        <text>(S)-3-amino-2-methylpropanoate + 2-oxoglutarate = 2-methyl-3-oxopropanoate + L-glutamate</text>
        <dbReference type="Rhea" id="RHEA:13993"/>
        <dbReference type="ChEBI" id="CHEBI:16810"/>
        <dbReference type="ChEBI" id="CHEBI:29985"/>
        <dbReference type="ChEBI" id="CHEBI:57700"/>
        <dbReference type="ChEBI" id="CHEBI:58655"/>
        <dbReference type="EC" id="2.6.1.22"/>
    </reaction>
</comment>
<dbReference type="InterPro" id="IPR049704">
    <property type="entry name" value="Aminotrans_3_PPA_site"/>
</dbReference>
<dbReference type="Gene3D" id="3.90.1150.10">
    <property type="entry name" value="Aspartate Aminotransferase, domain 1"/>
    <property type="match status" value="1"/>
</dbReference>
<proteinExistence type="inferred from homology"/>
<dbReference type="PIRSF" id="PIRSF000521">
    <property type="entry name" value="Transaminase_4ab_Lys_Orn"/>
    <property type="match status" value="1"/>
</dbReference>
<comment type="similarity">
    <text evidence="4 16">Belongs to the class-III pyridoxal-phosphate-dependent aminotransferase family.</text>
</comment>
<reference evidence="17" key="1">
    <citation type="journal article" date="2020" name="mSystems">
        <title>Genome- and Community-Level Interaction Insights into Carbon Utilization and Element Cycling Functions of Hydrothermarchaeota in Hydrothermal Sediment.</title>
        <authorList>
            <person name="Zhou Z."/>
            <person name="Liu Y."/>
            <person name="Xu W."/>
            <person name="Pan J."/>
            <person name="Luo Z.H."/>
            <person name="Li M."/>
        </authorList>
    </citation>
    <scope>NUCLEOTIDE SEQUENCE [LARGE SCALE GENOMIC DNA]</scope>
    <source>
        <strain evidence="17">SpSt-289</strain>
    </source>
</reference>
<evidence type="ECO:0000256" key="7">
    <source>
        <dbReference type="ARBA" id="ARBA00022576"/>
    </source>
</evidence>
<accession>A0A7C1J988</accession>
<evidence type="ECO:0000256" key="16">
    <source>
        <dbReference type="RuleBase" id="RU003560"/>
    </source>
</evidence>
<evidence type="ECO:0000256" key="2">
    <source>
        <dbReference type="ARBA" id="ARBA00001933"/>
    </source>
</evidence>
<evidence type="ECO:0000256" key="14">
    <source>
        <dbReference type="ARBA" id="ARBA00048021"/>
    </source>
</evidence>
<dbReference type="CDD" id="cd00610">
    <property type="entry name" value="OAT_like"/>
    <property type="match status" value="1"/>
</dbReference>
<organism evidence="17">
    <name type="scientific">Caldilinea aerophila</name>
    <dbReference type="NCBI Taxonomy" id="133453"/>
    <lineage>
        <taxon>Bacteria</taxon>
        <taxon>Bacillati</taxon>
        <taxon>Chloroflexota</taxon>
        <taxon>Caldilineae</taxon>
        <taxon>Caldilineales</taxon>
        <taxon>Caldilineaceae</taxon>
        <taxon>Caldilinea</taxon>
    </lineage>
</organism>
<comment type="cofactor">
    <cofactor evidence="2">
        <name>pyridoxal 5'-phosphate</name>
        <dbReference type="ChEBI" id="CHEBI:597326"/>
    </cofactor>
</comment>
<keyword evidence="8 17" id="KW-0808">Transferase</keyword>
<dbReference type="PANTHER" id="PTHR11986">
    <property type="entry name" value="AMINOTRANSFERASE CLASS III"/>
    <property type="match status" value="1"/>
</dbReference>
<keyword evidence="7 17" id="KW-0032">Aminotransferase</keyword>
<comment type="catalytic activity">
    <reaction evidence="14">
        <text>4-aminobutanoate + 2-oxoglutarate = succinate semialdehyde + L-glutamate</text>
        <dbReference type="Rhea" id="RHEA:23352"/>
        <dbReference type="ChEBI" id="CHEBI:16810"/>
        <dbReference type="ChEBI" id="CHEBI:29985"/>
        <dbReference type="ChEBI" id="CHEBI:57706"/>
        <dbReference type="ChEBI" id="CHEBI:59888"/>
        <dbReference type="EC" id="2.6.1.19"/>
    </reaction>
</comment>
<dbReference type="FunFam" id="3.40.640.10:FF:000013">
    <property type="entry name" value="4-aminobutyrate aminotransferase"/>
    <property type="match status" value="1"/>
</dbReference>
<evidence type="ECO:0000256" key="4">
    <source>
        <dbReference type="ARBA" id="ARBA00008954"/>
    </source>
</evidence>
<dbReference type="AlphaFoldDB" id="A0A7C1J988"/>
<dbReference type="GO" id="GO:0047298">
    <property type="term" value="F:(S)-3-amino-2-methylpropionate transaminase activity"/>
    <property type="evidence" value="ECO:0007669"/>
    <property type="project" value="UniProtKB-EC"/>
</dbReference>
<evidence type="ECO:0000256" key="13">
    <source>
        <dbReference type="ARBA" id="ARBA00031787"/>
    </source>
</evidence>
<evidence type="ECO:0000313" key="17">
    <source>
        <dbReference type="EMBL" id="HDX30623.1"/>
    </source>
</evidence>
<dbReference type="InterPro" id="IPR015422">
    <property type="entry name" value="PyrdxlP-dep_Trfase_small"/>
</dbReference>
<dbReference type="Pfam" id="PF00202">
    <property type="entry name" value="Aminotran_3"/>
    <property type="match status" value="1"/>
</dbReference>
<gene>
    <name evidence="17" type="ORF">ENQ20_03920</name>
</gene>
<keyword evidence="9 16" id="KW-0663">Pyridoxal phosphate</keyword>
<dbReference type="EC" id="2.6.1.19" evidence="6"/>